<keyword evidence="6" id="KW-0808">Transferase</keyword>
<dbReference type="InterPro" id="IPR017441">
    <property type="entry name" value="Protein_kinase_ATP_BS"/>
</dbReference>
<proteinExistence type="predicted"/>
<dbReference type="PROSITE" id="PS00107">
    <property type="entry name" value="PROTEIN_KINASE_ATP"/>
    <property type="match status" value="1"/>
</dbReference>
<keyword evidence="2 4" id="KW-0547">Nucleotide-binding</keyword>
<reference evidence="6" key="2">
    <citation type="journal article" date="2007" name="Science">
        <title>Draft genome sequence of the sexually transmitted pathogen Trichomonas vaginalis.</title>
        <authorList>
            <person name="Carlton J.M."/>
            <person name="Hirt R.P."/>
            <person name="Silva J.C."/>
            <person name="Delcher A.L."/>
            <person name="Schatz M."/>
            <person name="Zhao Q."/>
            <person name="Wortman J.R."/>
            <person name="Bidwell S.L."/>
            <person name="Alsmark U.C.M."/>
            <person name="Besteiro S."/>
            <person name="Sicheritz-Ponten T."/>
            <person name="Noel C.J."/>
            <person name="Dacks J.B."/>
            <person name="Foster P.G."/>
            <person name="Simillion C."/>
            <person name="Van de Peer Y."/>
            <person name="Miranda-Saavedra D."/>
            <person name="Barton G.J."/>
            <person name="Westrop G.D."/>
            <person name="Mueller S."/>
            <person name="Dessi D."/>
            <person name="Fiori P.L."/>
            <person name="Ren Q."/>
            <person name="Paulsen I."/>
            <person name="Zhang H."/>
            <person name="Bastida-Corcuera F.D."/>
            <person name="Simoes-Barbosa A."/>
            <person name="Brown M.T."/>
            <person name="Hayes R.D."/>
            <person name="Mukherjee M."/>
            <person name="Okumura C.Y."/>
            <person name="Schneider R."/>
            <person name="Smith A.J."/>
            <person name="Vanacova S."/>
            <person name="Villalvazo M."/>
            <person name="Haas B.J."/>
            <person name="Pertea M."/>
            <person name="Feldblyum T.V."/>
            <person name="Utterback T.R."/>
            <person name="Shu C.L."/>
            <person name="Osoegawa K."/>
            <person name="de Jong P.J."/>
            <person name="Hrdy I."/>
            <person name="Horvathova L."/>
            <person name="Zubacova Z."/>
            <person name="Dolezal P."/>
            <person name="Malik S.B."/>
            <person name="Logsdon J.M. Jr."/>
            <person name="Henze K."/>
            <person name="Gupta A."/>
            <person name="Wang C.C."/>
            <person name="Dunne R.L."/>
            <person name="Upcroft J.A."/>
            <person name="Upcroft P."/>
            <person name="White O."/>
            <person name="Salzberg S.L."/>
            <person name="Tang P."/>
            <person name="Chiu C.-H."/>
            <person name="Lee Y.-S."/>
            <person name="Embley T.M."/>
            <person name="Coombs G.H."/>
            <person name="Mottram J.C."/>
            <person name="Tachezy J."/>
            <person name="Fraser-Liggett C.M."/>
            <person name="Johnson P.J."/>
        </authorList>
    </citation>
    <scope>NUCLEOTIDE SEQUENCE [LARGE SCALE GENOMIC DNA]</scope>
    <source>
        <strain evidence="6">G3</strain>
    </source>
</reference>
<dbReference type="PANTHER" id="PTHR44329">
    <property type="entry name" value="SERINE/THREONINE-PROTEIN KINASE TNNI3K-RELATED"/>
    <property type="match status" value="1"/>
</dbReference>
<keyword evidence="6" id="KW-0418">Kinase</keyword>
<dbReference type="Proteomes" id="UP000001542">
    <property type="component" value="Unassembled WGS sequence"/>
</dbReference>
<evidence type="ECO:0000256" key="4">
    <source>
        <dbReference type="PROSITE-ProRule" id="PRU10141"/>
    </source>
</evidence>
<evidence type="ECO:0000313" key="7">
    <source>
        <dbReference type="Proteomes" id="UP000001542"/>
    </source>
</evidence>
<dbReference type="GO" id="GO:0004674">
    <property type="term" value="F:protein serine/threonine kinase activity"/>
    <property type="evidence" value="ECO:0007669"/>
    <property type="project" value="UniProtKB-KW"/>
</dbReference>
<evidence type="ECO:0000256" key="3">
    <source>
        <dbReference type="ARBA" id="ARBA00022840"/>
    </source>
</evidence>
<dbReference type="PROSITE" id="PS00108">
    <property type="entry name" value="PROTEIN_KINASE_ST"/>
    <property type="match status" value="1"/>
</dbReference>
<gene>
    <name evidence="6" type="ORF">TVAG_376060</name>
</gene>
<dbReference type="GO" id="GO:0005524">
    <property type="term" value="F:ATP binding"/>
    <property type="evidence" value="ECO:0007669"/>
    <property type="project" value="UniProtKB-UniRule"/>
</dbReference>
<dbReference type="InterPro" id="IPR051681">
    <property type="entry name" value="Ser/Thr_Kinases-Pseudokinases"/>
</dbReference>
<dbReference type="VEuPathDB" id="TrichDB:TVAG_376060"/>
<dbReference type="CDD" id="cd13999">
    <property type="entry name" value="STKc_MAP3K-like"/>
    <property type="match status" value="1"/>
</dbReference>
<dbReference type="InterPro" id="IPR011009">
    <property type="entry name" value="Kinase-like_dom_sf"/>
</dbReference>
<dbReference type="RefSeq" id="XP_001306338.1">
    <property type="nucleotide sequence ID" value="XM_001306337.1"/>
</dbReference>
<dbReference type="InterPro" id="IPR008271">
    <property type="entry name" value="Ser/Thr_kinase_AS"/>
</dbReference>
<dbReference type="Gene3D" id="1.10.510.10">
    <property type="entry name" value="Transferase(Phosphotransferase) domain 1"/>
    <property type="match status" value="1"/>
</dbReference>
<dbReference type="PRINTS" id="PR00109">
    <property type="entry name" value="TYRKINASE"/>
</dbReference>
<dbReference type="VEuPathDB" id="TrichDB:TVAGG3_0349670"/>
<dbReference type="SMR" id="A2FNV5"/>
<keyword evidence="3 4" id="KW-0067">ATP-binding</keyword>
<dbReference type="Gene3D" id="3.30.200.20">
    <property type="entry name" value="Phosphorylase Kinase, domain 1"/>
    <property type="match status" value="1"/>
</dbReference>
<dbReference type="eggNOG" id="KOG0192">
    <property type="taxonomic scope" value="Eukaryota"/>
</dbReference>
<sequence>MCESVEEMAEMYKEYLVEYDDFEIHDTIGSGGFSEVFDATFIPTGQRCAVKKLKFKEIKNDEFNLYYREIEVLTKLNHPYCLNLIGFSVHRPFIIVTELLQRGSLYDALRWKDPEKPLNGSQKTIIAMCIASGMERLHKLNIIHRDLKSLNILLDNDKLPRIIDFGLSREVSESDAIMTMQIGTPHWMAPELFSSQPYSFKVDVYSYGMLLWEMLTNSSPFKGKTAAQIMYEVVEKGARPAIPNRCPSSLKAMINACWAQDPEQRPTFHQIYKAFSNGNVAFEGSKPTKVDDIVRKNQALFMTRGEFASQYSMKSRRKLHSMSSDSQKFNLLSDVDSANFESTFQQIVSHFSQEMAGRFFSAMKNILKQKLQTNQLLIVLRGIEKVISSDQKVYKFFINSEIYQKFYFDVPEIAEPLFGIFLMLFTISPTSVTRENMDCIKNYISICPEKVLRLLNIITSHKKIPSGHILFAKAVDIIFNNANDFISAGSSRHVLQLIYSLRKQIREFKNNSSYSFERVLQIVLDNLDDNSEYALDIILNDPKIKISISPETISSLLHNEKLIDKTLSAIIQMDQDLQDNSLLALINYAKKSKFACLTLCQRCLNEQIAIRMANLGKNWLLEELPDLDGTIRILLVIMQHENARQYLPVEVSHPLLAAVTPKHIRYIYPAFMKLSVTQELLNSLGNDFLAKYYSVAFRNGPELIITALSITDKIARCGFFKGFVGIIHYIKKLLENEKWKSYAIPTIAELSMFDEMKTEFAKENIEFPNDLSKLF</sequence>
<dbReference type="InParanoid" id="A2FNV5"/>
<dbReference type="STRING" id="5722.A2FNV5"/>
<protein>
    <submittedName>
        <fullName evidence="6">TKL family protein kinase</fullName>
    </submittedName>
</protein>
<keyword evidence="1" id="KW-0723">Serine/threonine-protein kinase</keyword>
<name>A2FNV5_TRIV3</name>
<dbReference type="Pfam" id="PF07714">
    <property type="entry name" value="PK_Tyr_Ser-Thr"/>
    <property type="match status" value="1"/>
</dbReference>
<keyword evidence="7" id="KW-1185">Reference proteome</keyword>
<evidence type="ECO:0000259" key="5">
    <source>
        <dbReference type="PROSITE" id="PS50011"/>
    </source>
</evidence>
<evidence type="ECO:0000313" key="6">
    <source>
        <dbReference type="EMBL" id="EAX93408.1"/>
    </source>
</evidence>
<reference evidence="6" key="1">
    <citation type="submission" date="2006-10" db="EMBL/GenBank/DDBJ databases">
        <authorList>
            <person name="Amadeo P."/>
            <person name="Zhao Q."/>
            <person name="Wortman J."/>
            <person name="Fraser-Liggett C."/>
            <person name="Carlton J."/>
        </authorList>
    </citation>
    <scope>NUCLEOTIDE SEQUENCE</scope>
    <source>
        <strain evidence="6">G3</strain>
    </source>
</reference>
<feature type="domain" description="Protein kinase" evidence="5">
    <location>
        <begin position="22"/>
        <end position="282"/>
    </location>
</feature>
<evidence type="ECO:0000256" key="2">
    <source>
        <dbReference type="ARBA" id="ARBA00022741"/>
    </source>
</evidence>
<evidence type="ECO:0000256" key="1">
    <source>
        <dbReference type="ARBA" id="ARBA00022527"/>
    </source>
</evidence>
<dbReference type="AlphaFoldDB" id="A2FNV5"/>
<accession>A2FNV5</accession>
<feature type="binding site" evidence="4">
    <location>
        <position position="52"/>
    </location>
    <ligand>
        <name>ATP</name>
        <dbReference type="ChEBI" id="CHEBI:30616"/>
    </ligand>
</feature>
<organism evidence="6 7">
    <name type="scientific">Trichomonas vaginalis (strain ATCC PRA-98 / G3)</name>
    <dbReference type="NCBI Taxonomy" id="412133"/>
    <lineage>
        <taxon>Eukaryota</taxon>
        <taxon>Metamonada</taxon>
        <taxon>Parabasalia</taxon>
        <taxon>Trichomonadida</taxon>
        <taxon>Trichomonadidae</taxon>
        <taxon>Trichomonas</taxon>
    </lineage>
</organism>
<dbReference type="InterPro" id="IPR001245">
    <property type="entry name" value="Ser-Thr/Tyr_kinase_cat_dom"/>
</dbReference>
<dbReference type="PANTHER" id="PTHR44329:SF214">
    <property type="entry name" value="PROTEIN KINASE DOMAIN-CONTAINING PROTEIN"/>
    <property type="match status" value="1"/>
</dbReference>
<dbReference type="KEGG" id="tva:4751127"/>
<dbReference type="InterPro" id="IPR000719">
    <property type="entry name" value="Prot_kinase_dom"/>
</dbReference>
<dbReference type="PROSITE" id="PS50011">
    <property type="entry name" value="PROTEIN_KINASE_DOM"/>
    <property type="match status" value="1"/>
</dbReference>
<dbReference type="SMART" id="SM00220">
    <property type="entry name" value="S_TKc"/>
    <property type="match status" value="1"/>
</dbReference>
<dbReference type="OrthoDB" id="4062651at2759"/>
<dbReference type="SUPFAM" id="SSF56112">
    <property type="entry name" value="Protein kinase-like (PK-like)"/>
    <property type="match status" value="1"/>
</dbReference>
<dbReference type="EMBL" id="DS113914">
    <property type="protein sequence ID" value="EAX93408.1"/>
    <property type="molecule type" value="Genomic_DNA"/>
</dbReference>